<dbReference type="InterPro" id="IPR051206">
    <property type="entry name" value="NAMLAA_amidase_2"/>
</dbReference>
<dbReference type="EMBL" id="JAVREN010000025">
    <property type="protein sequence ID" value="MDT0308707.1"/>
    <property type="molecule type" value="Genomic_DNA"/>
</dbReference>
<keyword evidence="4" id="KW-0961">Cell wall biogenesis/degradation</keyword>
<dbReference type="Gene3D" id="3.40.80.10">
    <property type="entry name" value="Peptidoglycan recognition protein-like"/>
    <property type="match status" value="1"/>
</dbReference>
<dbReference type="InterPro" id="IPR006311">
    <property type="entry name" value="TAT_signal"/>
</dbReference>
<gene>
    <name evidence="8" type="ORF">RM780_17310</name>
</gene>
<feature type="chain" id="PRO_5045135262" description="N-acetylmuramoyl-L-alanine amidase" evidence="6">
    <location>
        <begin position="36"/>
        <end position="219"/>
    </location>
</feature>
<keyword evidence="3" id="KW-0378">Hydrolase</keyword>
<evidence type="ECO:0000313" key="9">
    <source>
        <dbReference type="Proteomes" id="UP001183388"/>
    </source>
</evidence>
<comment type="catalytic activity">
    <reaction evidence="1">
        <text>Hydrolyzes the link between N-acetylmuramoyl residues and L-amino acid residues in certain cell-wall glycopeptides.</text>
        <dbReference type="EC" id="3.5.1.28"/>
    </reaction>
</comment>
<comment type="caution">
    <text evidence="8">The sequence shown here is derived from an EMBL/GenBank/DDBJ whole genome shotgun (WGS) entry which is preliminary data.</text>
</comment>
<protein>
    <recommendedName>
        <fullName evidence="2">N-acetylmuramoyl-L-alanine amidase</fullName>
        <ecNumber evidence="2">3.5.1.28</ecNumber>
    </recommendedName>
</protein>
<dbReference type="CDD" id="cd06583">
    <property type="entry name" value="PGRP"/>
    <property type="match status" value="1"/>
</dbReference>
<evidence type="ECO:0000313" key="8">
    <source>
        <dbReference type="EMBL" id="MDT0308707.1"/>
    </source>
</evidence>
<dbReference type="EC" id="3.5.1.28" evidence="2"/>
<dbReference type="Pfam" id="PF01510">
    <property type="entry name" value="Amidase_2"/>
    <property type="match status" value="1"/>
</dbReference>
<evidence type="ECO:0000256" key="5">
    <source>
        <dbReference type="SAM" id="MobiDB-lite"/>
    </source>
</evidence>
<dbReference type="Proteomes" id="UP001183388">
    <property type="component" value="Unassembled WGS sequence"/>
</dbReference>
<dbReference type="InterPro" id="IPR002502">
    <property type="entry name" value="Amidase_domain"/>
</dbReference>
<dbReference type="PANTHER" id="PTHR30417:SF1">
    <property type="entry name" value="N-ACETYLMURAMOYL-L-ALANINE AMIDASE AMID"/>
    <property type="match status" value="1"/>
</dbReference>
<evidence type="ECO:0000256" key="4">
    <source>
        <dbReference type="ARBA" id="ARBA00023316"/>
    </source>
</evidence>
<evidence type="ECO:0000256" key="3">
    <source>
        <dbReference type="ARBA" id="ARBA00022801"/>
    </source>
</evidence>
<evidence type="ECO:0000259" key="7">
    <source>
        <dbReference type="SMART" id="SM00644"/>
    </source>
</evidence>
<feature type="signal peptide" evidence="6">
    <location>
        <begin position="1"/>
        <end position="35"/>
    </location>
</feature>
<dbReference type="PROSITE" id="PS51318">
    <property type="entry name" value="TAT"/>
    <property type="match status" value="1"/>
</dbReference>
<feature type="region of interest" description="Disordered" evidence="5">
    <location>
        <begin position="33"/>
        <end position="53"/>
    </location>
</feature>
<dbReference type="PANTHER" id="PTHR30417">
    <property type="entry name" value="N-ACETYLMURAMOYL-L-ALANINE AMIDASE AMID"/>
    <property type="match status" value="1"/>
</dbReference>
<dbReference type="InterPro" id="IPR036505">
    <property type="entry name" value="Amidase/PGRP_sf"/>
</dbReference>
<feature type="domain" description="N-acetylmuramoyl-L-alanine amidase" evidence="7">
    <location>
        <begin position="74"/>
        <end position="204"/>
    </location>
</feature>
<keyword evidence="6" id="KW-0732">Signal</keyword>
<proteinExistence type="predicted"/>
<organism evidence="8 9">
    <name type="scientific">Streptomyces boetiae</name>
    <dbReference type="NCBI Taxonomy" id="3075541"/>
    <lineage>
        <taxon>Bacteria</taxon>
        <taxon>Bacillati</taxon>
        <taxon>Actinomycetota</taxon>
        <taxon>Actinomycetes</taxon>
        <taxon>Kitasatosporales</taxon>
        <taxon>Streptomycetaceae</taxon>
        <taxon>Streptomyces</taxon>
    </lineage>
</organism>
<dbReference type="RefSeq" id="WP_311631649.1">
    <property type="nucleotide sequence ID" value="NZ_JAVREN010000025.1"/>
</dbReference>
<accession>A0ABU2LBM7</accession>
<reference evidence="9" key="1">
    <citation type="submission" date="2023-07" db="EMBL/GenBank/DDBJ databases">
        <title>30 novel species of actinomycetes from the DSMZ collection.</title>
        <authorList>
            <person name="Nouioui I."/>
        </authorList>
    </citation>
    <scope>NUCLEOTIDE SEQUENCE [LARGE SCALE GENOMIC DNA]</scope>
    <source>
        <strain evidence="9">DSM 44917</strain>
    </source>
</reference>
<evidence type="ECO:0000256" key="2">
    <source>
        <dbReference type="ARBA" id="ARBA00011901"/>
    </source>
</evidence>
<sequence>MPSARHVPTSRRALLRGGAALATGAATLTASAAQAAPGSARPPAFAAPRAGGPVRPRSADYPLAEWAPADPSNYTVATRPSSHPVHFVVIHVAQETYEDTLRIFARASSDVSAHYVVGSADGRVGQCVRERDIGWHAGNWNYNTRSVGIEHEGWVDQPAWFTEALYRSSARLTAHLCDRYAIPRTRTWIIGHNEVPGATHTDPGPLWDWERYMAYVNAM</sequence>
<evidence type="ECO:0000256" key="1">
    <source>
        <dbReference type="ARBA" id="ARBA00001561"/>
    </source>
</evidence>
<dbReference type="SUPFAM" id="SSF55846">
    <property type="entry name" value="N-acetylmuramoyl-L-alanine amidase-like"/>
    <property type="match status" value="1"/>
</dbReference>
<name>A0ABU2LBM7_9ACTN</name>
<keyword evidence="9" id="KW-1185">Reference proteome</keyword>
<dbReference type="SMART" id="SM00644">
    <property type="entry name" value="Ami_2"/>
    <property type="match status" value="1"/>
</dbReference>
<evidence type="ECO:0000256" key="6">
    <source>
        <dbReference type="SAM" id="SignalP"/>
    </source>
</evidence>